<proteinExistence type="predicted"/>
<name>A0ABQ1H4K3_9BACL</name>
<sequence length="98" mass="11253">MRTFGSLPDVLFLWVDRHGWGYVHIPYIGDVEGVSIVSQTGVLSEHRCIEEWCNHYRIEERYGSGNARSLLYQAIADHVNREMGREVLIKKYGQSKGA</sequence>
<comment type="caution">
    <text evidence="1">The sequence shown here is derived from an EMBL/GenBank/DDBJ whole genome shotgun (WGS) entry which is preliminary data.</text>
</comment>
<keyword evidence="2" id="KW-1185">Reference proteome</keyword>
<reference evidence="2" key="1">
    <citation type="journal article" date="2019" name="Int. J. Syst. Evol. Microbiol.">
        <title>The Global Catalogue of Microorganisms (GCM) 10K type strain sequencing project: providing services to taxonomists for standard genome sequencing and annotation.</title>
        <authorList>
            <consortium name="The Broad Institute Genomics Platform"/>
            <consortium name="The Broad Institute Genome Sequencing Center for Infectious Disease"/>
            <person name="Wu L."/>
            <person name="Ma J."/>
        </authorList>
    </citation>
    <scope>NUCLEOTIDE SEQUENCE [LARGE SCALE GENOMIC DNA]</scope>
    <source>
        <strain evidence="2">CGMCC 1.12404</strain>
    </source>
</reference>
<gene>
    <name evidence="1" type="ORF">GCM10007416_34720</name>
</gene>
<evidence type="ECO:0000313" key="1">
    <source>
        <dbReference type="EMBL" id="GGA58574.1"/>
    </source>
</evidence>
<dbReference type="Proteomes" id="UP000617979">
    <property type="component" value="Unassembled WGS sequence"/>
</dbReference>
<organism evidence="1 2">
    <name type="scientific">Kroppenstedtia guangzhouensis</name>
    <dbReference type="NCBI Taxonomy" id="1274356"/>
    <lineage>
        <taxon>Bacteria</taxon>
        <taxon>Bacillati</taxon>
        <taxon>Bacillota</taxon>
        <taxon>Bacilli</taxon>
        <taxon>Bacillales</taxon>
        <taxon>Thermoactinomycetaceae</taxon>
        <taxon>Kroppenstedtia</taxon>
    </lineage>
</organism>
<evidence type="ECO:0000313" key="2">
    <source>
        <dbReference type="Proteomes" id="UP000617979"/>
    </source>
</evidence>
<accession>A0ABQ1H4K3</accession>
<dbReference type="EMBL" id="BMEX01000032">
    <property type="protein sequence ID" value="GGA58574.1"/>
    <property type="molecule type" value="Genomic_DNA"/>
</dbReference>
<protein>
    <submittedName>
        <fullName evidence="1">Uncharacterized protein</fullName>
    </submittedName>
</protein>